<organism evidence="2 3">
    <name type="scientific">Kribbella caucasensis</name>
    <dbReference type="NCBI Taxonomy" id="2512215"/>
    <lineage>
        <taxon>Bacteria</taxon>
        <taxon>Bacillati</taxon>
        <taxon>Actinomycetota</taxon>
        <taxon>Actinomycetes</taxon>
        <taxon>Propionibacteriales</taxon>
        <taxon>Kribbellaceae</taxon>
        <taxon>Kribbella</taxon>
    </lineage>
</organism>
<dbReference type="Proteomes" id="UP000295388">
    <property type="component" value="Unassembled WGS sequence"/>
</dbReference>
<keyword evidence="1" id="KW-1133">Transmembrane helix</keyword>
<reference evidence="2 3" key="1">
    <citation type="submission" date="2019-03" db="EMBL/GenBank/DDBJ databases">
        <title>Genomic Encyclopedia of Type Strains, Phase III (KMG-III): the genomes of soil and plant-associated and newly described type strains.</title>
        <authorList>
            <person name="Whitman W."/>
        </authorList>
    </citation>
    <scope>NUCLEOTIDE SEQUENCE [LARGE SCALE GENOMIC DNA]</scope>
    <source>
        <strain evidence="2 3">VKM Ac-2527</strain>
    </source>
</reference>
<dbReference type="AlphaFoldDB" id="A0A4R6KRA6"/>
<sequence>MSSKDLKDLLGAVADEGRDTVDLDERHLVGKIRTRRRRQRVIVSAASVGTAAVIAAAAVAIVPNLGNQEPDVASGTGLSATGIAGIGRGASCGAAVSGAPRADSPMKLDVVGPVQPGANADFATIDMQVTNTGSAAVDAITGAGAEITVVQSGVVVATPAAVRAKGYPAKLQPGGSEKYEATVSLRRCDAASTQTGQRLAAGSYQLYATKNFSPTDGGQIVEIQGGPWAVELK</sequence>
<keyword evidence="1" id="KW-0472">Membrane</keyword>
<protein>
    <submittedName>
        <fullName evidence="2">Uncharacterized protein</fullName>
    </submittedName>
</protein>
<keyword evidence="3" id="KW-1185">Reference proteome</keyword>
<name>A0A4R6KRA6_9ACTN</name>
<feature type="transmembrane region" description="Helical" evidence="1">
    <location>
        <begin position="41"/>
        <end position="62"/>
    </location>
</feature>
<comment type="caution">
    <text evidence="2">The sequence shown here is derived from an EMBL/GenBank/DDBJ whole genome shotgun (WGS) entry which is preliminary data.</text>
</comment>
<evidence type="ECO:0000313" key="2">
    <source>
        <dbReference type="EMBL" id="TDO54969.1"/>
    </source>
</evidence>
<accession>A0A4R6KRA6</accession>
<keyword evidence="1" id="KW-0812">Transmembrane</keyword>
<dbReference type="OrthoDB" id="3825815at2"/>
<dbReference type="RefSeq" id="WP_133798490.1">
    <property type="nucleotide sequence ID" value="NZ_SNWQ01000001.1"/>
</dbReference>
<evidence type="ECO:0000313" key="3">
    <source>
        <dbReference type="Proteomes" id="UP000295388"/>
    </source>
</evidence>
<dbReference type="EMBL" id="SNWQ01000001">
    <property type="protein sequence ID" value="TDO54969.1"/>
    <property type="molecule type" value="Genomic_DNA"/>
</dbReference>
<proteinExistence type="predicted"/>
<evidence type="ECO:0000256" key="1">
    <source>
        <dbReference type="SAM" id="Phobius"/>
    </source>
</evidence>
<gene>
    <name evidence="2" type="ORF">EV643_101763</name>
</gene>